<sequence length="162" mass="16714">MTEHTLAPTDGPDALDDLLDAARAGTVERGHNEVATGHLLLALHGQVPGVAPGALAEAVGRSLAAHTWSRFPVPAGEFPPLSRYAGEVHQRLADGGPGPLAARLPPAVLECEPSGPGRLALHALGLTTRRAHRELVSAAAGRVSAPAGRRAGARRGRSRPAW</sequence>
<feature type="region of interest" description="Disordered" evidence="1">
    <location>
        <begin position="140"/>
        <end position="162"/>
    </location>
</feature>
<proteinExistence type="predicted"/>
<evidence type="ECO:0000313" key="3">
    <source>
        <dbReference type="Proteomes" id="UP001165143"/>
    </source>
</evidence>
<dbReference type="RefSeq" id="WP_033252153.1">
    <property type="nucleotide sequence ID" value="NZ_BSRX01000031.1"/>
</dbReference>
<evidence type="ECO:0008006" key="4">
    <source>
        <dbReference type="Google" id="ProtNLM"/>
    </source>
</evidence>
<feature type="compositionally biased region" description="Basic residues" evidence="1">
    <location>
        <begin position="151"/>
        <end position="162"/>
    </location>
</feature>
<accession>A0A9W6PL47</accession>
<reference evidence="2" key="1">
    <citation type="submission" date="2023-02" db="EMBL/GenBank/DDBJ databases">
        <title>Kitasatospora phosalacinea NBRC 14362.</title>
        <authorList>
            <person name="Ichikawa N."/>
            <person name="Sato H."/>
            <person name="Tonouchi N."/>
        </authorList>
    </citation>
    <scope>NUCLEOTIDE SEQUENCE</scope>
    <source>
        <strain evidence="2">NBRC 14362</strain>
    </source>
</reference>
<comment type="caution">
    <text evidence="2">The sequence shown here is derived from an EMBL/GenBank/DDBJ whole genome shotgun (WGS) entry which is preliminary data.</text>
</comment>
<feature type="compositionally biased region" description="Low complexity" evidence="1">
    <location>
        <begin position="140"/>
        <end position="150"/>
    </location>
</feature>
<gene>
    <name evidence="2" type="ORF">Kpho01_48950</name>
</gene>
<evidence type="ECO:0000256" key="1">
    <source>
        <dbReference type="SAM" id="MobiDB-lite"/>
    </source>
</evidence>
<organism evidence="2 3">
    <name type="scientific">Kitasatospora phosalacinea</name>
    <dbReference type="NCBI Taxonomy" id="2065"/>
    <lineage>
        <taxon>Bacteria</taxon>
        <taxon>Bacillati</taxon>
        <taxon>Actinomycetota</taxon>
        <taxon>Actinomycetes</taxon>
        <taxon>Kitasatosporales</taxon>
        <taxon>Streptomycetaceae</taxon>
        <taxon>Kitasatospora</taxon>
    </lineage>
</organism>
<evidence type="ECO:0000313" key="2">
    <source>
        <dbReference type="EMBL" id="GLW56884.1"/>
    </source>
</evidence>
<dbReference type="EMBL" id="BSRX01000031">
    <property type="protein sequence ID" value="GLW56884.1"/>
    <property type="molecule type" value="Genomic_DNA"/>
</dbReference>
<dbReference type="OrthoDB" id="3871220at2"/>
<dbReference type="AlphaFoldDB" id="A0A9W6PL47"/>
<protein>
    <recommendedName>
        <fullName evidence="4">Clp R domain-containing protein</fullName>
    </recommendedName>
</protein>
<dbReference type="Proteomes" id="UP001165143">
    <property type="component" value="Unassembled WGS sequence"/>
</dbReference>
<name>A0A9W6PL47_9ACTN</name>